<protein>
    <recommendedName>
        <fullName evidence="4">Ig-like domain-containing protein</fullName>
    </recommendedName>
</protein>
<dbReference type="Proteomes" id="UP000198561">
    <property type="component" value="Unassembled WGS sequence"/>
</dbReference>
<dbReference type="EMBL" id="FNWQ01000007">
    <property type="protein sequence ID" value="SEH44320.1"/>
    <property type="molecule type" value="Genomic_DNA"/>
</dbReference>
<dbReference type="STRING" id="680127.SAMN05421593_4144"/>
<evidence type="ECO:0008006" key="4">
    <source>
        <dbReference type="Google" id="ProtNLM"/>
    </source>
</evidence>
<keyword evidence="1" id="KW-0732">Signal</keyword>
<reference evidence="2 3" key="1">
    <citation type="submission" date="2016-10" db="EMBL/GenBank/DDBJ databases">
        <authorList>
            <person name="de Groot N.N."/>
        </authorList>
    </citation>
    <scope>NUCLEOTIDE SEQUENCE [LARGE SCALE GENOMIC DNA]</scope>
    <source>
        <strain evidence="2 3">DSM 23031</strain>
    </source>
</reference>
<evidence type="ECO:0000313" key="2">
    <source>
        <dbReference type="EMBL" id="SEH44320.1"/>
    </source>
</evidence>
<sequence>MMKTNSILRGILTIVCFVVASQLQSQEMVTLPNGGCGRLLDTNTSSSNDGGLLCVRLGKEAVNPGNMTDTDVNSYASLKPGTGAGVLCSMSLGVGTTGADFQADKPVYIDFASDGFNLYPSFNAGNFVFYNNGQEVYRVGINEHLLLDLGDSKGRRIMKVTPPAAWDEVRLVFGEALGAGLVFSQIRVYNILSEYYLAPLTYLSQPGDHTVPVGGSATITAVISNTPTDETPDNITYQWQVLKGSIWTNLVNDSHYSNVNSSALMINDIPEAFNNNQYRVVAHSSFYTCAFQAVSNVGNLYVNPIKGIITNRMIYTKPSNN</sequence>
<dbReference type="OrthoDB" id="279982at2"/>
<dbReference type="AlphaFoldDB" id="A0A1H6I6Z6"/>
<evidence type="ECO:0000256" key="1">
    <source>
        <dbReference type="SAM" id="SignalP"/>
    </source>
</evidence>
<feature type="chain" id="PRO_5011479696" description="Ig-like domain-containing protein" evidence="1">
    <location>
        <begin position="21"/>
        <end position="321"/>
    </location>
</feature>
<feature type="signal peptide" evidence="1">
    <location>
        <begin position="1"/>
        <end position="20"/>
    </location>
</feature>
<dbReference type="InterPro" id="IPR036179">
    <property type="entry name" value="Ig-like_dom_sf"/>
</dbReference>
<gene>
    <name evidence="2" type="ORF">SAMN05421593_4144</name>
</gene>
<name>A0A1H6I6Z6_CHRCI</name>
<organism evidence="2 3">
    <name type="scientific">Chryseobacterium culicis</name>
    <dbReference type="NCBI Taxonomy" id="680127"/>
    <lineage>
        <taxon>Bacteria</taxon>
        <taxon>Pseudomonadati</taxon>
        <taxon>Bacteroidota</taxon>
        <taxon>Flavobacteriia</taxon>
        <taxon>Flavobacteriales</taxon>
        <taxon>Weeksellaceae</taxon>
        <taxon>Chryseobacterium group</taxon>
        <taxon>Chryseobacterium</taxon>
    </lineage>
</organism>
<dbReference type="SUPFAM" id="SSF48726">
    <property type="entry name" value="Immunoglobulin"/>
    <property type="match status" value="1"/>
</dbReference>
<evidence type="ECO:0000313" key="3">
    <source>
        <dbReference type="Proteomes" id="UP000198561"/>
    </source>
</evidence>
<proteinExistence type="predicted"/>
<dbReference type="RefSeq" id="WP_139265771.1">
    <property type="nucleotide sequence ID" value="NZ_FNWQ01000007.1"/>
</dbReference>
<accession>A0A1H6I6Z6</accession>